<feature type="compositionally biased region" description="Low complexity" evidence="2">
    <location>
        <begin position="229"/>
        <end position="239"/>
    </location>
</feature>
<dbReference type="Proteomes" id="UP001285441">
    <property type="component" value="Unassembled WGS sequence"/>
</dbReference>
<feature type="compositionally biased region" description="Basic and acidic residues" evidence="2">
    <location>
        <begin position="258"/>
        <end position="268"/>
    </location>
</feature>
<feature type="compositionally biased region" description="Basic and acidic residues" evidence="2">
    <location>
        <begin position="214"/>
        <end position="228"/>
    </location>
</feature>
<dbReference type="AlphaFoldDB" id="A0AAE0TZN8"/>
<proteinExistence type="predicted"/>
<dbReference type="EMBL" id="JAULSW010000004">
    <property type="protein sequence ID" value="KAK3385417.1"/>
    <property type="molecule type" value="Genomic_DNA"/>
</dbReference>
<evidence type="ECO:0000256" key="1">
    <source>
        <dbReference type="SAM" id="Coils"/>
    </source>
</evidence>
<sequence length="537" mass="60639">MSKYHQNVSKDPILLFGFDFETQKKQTFSTPWAAAFLNHKFSDEKKVGIYFREDHFKKREAKYGNNVCVLFRALVHCKKYYGQGGFWPAIARGFNTNVNVVMSTAEILTEARRVQRGKAAKETSETAHAADAWIDFLDSVGERPRVLTDQELMKLAEVFFSDHEGTLINAASIPATGRPPVHLASNTYRPHLSDPVNGEDASPRRGPTPPKLMIKTERDADPPVDRGRPLAAPASAPAPSRKRSPSPLPAHHGQPKRPHYEYRDDREPYPTNPRQQPEQRPVSATVLSGSHWRDRENEESHRQLNLDNTKWRDHVTMLEKKLAATEGQLKGAAVIRELERDISGMRSEMSSVTKDMKTIMDSMHFIADAMQSLREDLLGLATHQQNGTTPTRDEPRNTDTLLNPIQKIADTINELRIEVSQLKKQQQAQQHIPTPPPLGPGIEAQVMSLLREQSQRMERMSDEMVRMHARIATPVVLKSEPQNLQQAMAAAERDLKHHVDIIGEFYHQLDNNGATQAVTEKTADFILSLHQSINRAA</sequence>
<comment type="caution">
    <text evidence="3">The sequence shown here is derived from an EMBL/GenBank/DDBJ whole genome shotgun (WGS) entry which is preliminary data.</text>
</comment>
<protein>
    <submittedName>
        <fullName evidence="3">Uncharacterized protein</fullName>
    </submittedName>
</protein>
<reference evidence="3" key="2">
    <citation type="submission" date="2023-06" db="EMBL/GenBank/DDBJ databases">
        <authorList>
            <consortium name="Lawrence Berkeley National Laboratory"/>
            <person name="Haridas S."/>
            <person name="Hensen N."/>
            <person name="Bonometti L."/>
            <person name="Westerberg I."/>
            <person name="Brannstrom I.O."/>
            <person name="Guillou S."/>
            <person name="Cros-Aarteil S."/>
            <person name="Calhoun S."/>
            <person name="Kuo A."/>
            <person name="Mondo S."/>
            <person name="Pangilinan J."/>
            <person name="Riley R."/>
            <person name="LaButti K."/>
            <person name="Andreopoulos B."/>
            <person name="Lipzen A."/>
            <person name="Chen C."/>
            <person name="Yanf M."/>
            <person name="Daum C."/>
            <person name="Ng V."/>
            <person name="Clum A."/>
            <person name="Steindorff A."/>
            <person name="Ohm R."/>
            <person name="Martin F."/>
            <person name="Silar P."/>
            <person name="Natvig D."/>
            <person name="Lalanne C."/>
            <person name="Gautier V."/>
            <person name="Ament-velasquez S.L."/>
            <person name="Kruys A."/>
            <person name="Hutchinson M.I."/>
            <person name="Powell A.J."/>
            <person name="Barry K."/>
            <person name="Miller A.N."/>
            <person name="Grigoriev I.V."/>
            <person name="Debuchy R."/>
            <person name="Gladieux P."/>
            <person name="Thoren M.H."/>
            <person name="Johannesson H."/>
        </authorList>
    </citation>
    <scope>NUCLEOTIDE SEQUENCE</scope>
    <source>
        <strain evidence="3">CBS 232.78</strain>
    </source>
</reference>
<keyword evidence="4" id="KW-1185">Reference proteome</keyword>
<feature type="coiled-coil region" evidence="1">
    <location>
        <begin position="405"/>
        <end position="470"/>
    </location>
</feature>
<name>A0AAE0TZN8_9PEZI</name>
<keyword evidence="1" id="KW-0175">Coiled coil</keyword>
<accession>A0AAE0TZN8</accession>
<gene>
    <name evidence="3" type="ORF">B0H63DRAFT_182628</name>
</gene>
<evidence type="ECO:0000313" key="4">
    <source>
        <dbReference type="Proteomes" id="UP001285441"/>
    </source>
</evidence>
<evidence type="ECO:0000313" key="3">
    <source>
        <dbReference type="EMBL" id="KAK3385417.1"/>
    </source>
</evidence>
<evidence type="ECO:0000256" key="2">
    <source>
        <dbReference type="SAM" id="MobiDB-lite"/>
    </source>
</evidence>
<reference evidence="3" key="1">
    <citation type="journal article" date="2023" name="Mol. Phylogenet. Evol.">
        <title>Genome-scale phylogeny and comparative genomics of the fungal order Sordariales.</title>
        <authorList>
            <person name="Hensen N."/>
            <person name="Bonometti L."/>
            <person name="Westerberg I."/>
            <person name="Brannstrom I.O."/>
            <person name="Guillou S."/>
            <person name="Cros-Aarteil S."/>
            <person name="Calhoun S."/>
            <person name="Haridas S."/>
            <person name="Kuo A."/>
            <person name="Mondo S."/>
            <person name="Pangilinan J."/>
            <person name="Riley R."/>
            <person name="LaButti K."/>
            <person name="Andreopoulos B."/>
            <person name="Lipzen A."/>
            <person name="Chen C."/>
            <person name="Yan M."/>
            <person name="Daum C."/>
            <person name="Ng V."/>
            <person name="Clum A."/>
            <person name="Steindorff A."/>
            <person name="Ohm R.A."/>
            <person name="Martin F."/>
            <person name="Silar P."/>
            <person name="Natvig D.O."/>
            <person name="Lalanne C."/>
            <person name="Gautier V."/>
            <person name="Ament-Velasquez S.L."/>
            <person name="Kruys A."/>
            <person name="Hutchinson M.I."/>
            <person name="Powell A.J."/>
            <person name="Barry K."/>
            <person name="Miller A.N."/>
            <person name="Grigoriev I.V."/>
            <person name="Debuchy R."/>
            <person name="Gladieux P."/>
            <person name="Hiltunen Thoren M."/>
            <person name="Johannesson H."/>
        </authorList>
    </citation>
    <scope>NUCLEOTIDE SEQUENCE</scope>
    <source>
        <strain evidence="3">CBS 232.78</strain>
    </source>
</reference>
<organism evidence="3 4">
    <name type="scientific">Podospora didyma</name>
    <dbReference type="NCBI Taxonomy" id="330526"/>
    <lineage>
        <taxon>Eukaryota</taxon>
        <taxon>Fungi</taxon>
        <taxon>Dikarya</taxon>
        <taxon>Ascomycota</taxon>
        <taxon>Pezizomycotina</taxon>
        <taxon>Sordariomycetes</taxon>
        <taxon>Sordariomycetidae</taxon>
        <taxon>Sordariales</taxon>
        <taxon>Podosporaceae</taxon>
        <taxon>Podospora</taxon>
    </lineage>
</organism>
<feature type="region of interest" description="Disordered" evidence="2">
    <location>
        <begin position="173"/>
        <end position="284"/>
    </location>
</feature>